<evidence type="ECO:0008006" key="6">
    <source>
        <dbReference type="Google" id="ProtNLM"/>
    </source>
</evidence>
<name>A0ABY9TK85_9GAMM</name>
<gene>
    <name evidence="4" type="ORF">RI845_03665</name>
</gene>
<feature type="signal peptide" evidence="3">
    <location>
        <begin position="1"/>
        <end position="35"/>
    </location>
</feature>
<keyword evidence="2" id="KW-0812">Transmembrane</keyword>
<organism evidence="4 5">
    <name type="scientific">Thalassotalea nanhaiensis</name>
    <dbReference type="NCBI Taxonomy" id="3065648"/>
    <lineage>
        <taxon>Bacteria</taxon>
        <taxon>Pseudomonadati</taxon>
        <taxon>Pseudomonadota</taxon>
        <taxon>Gammaproteobacteria</taxon>
        <taxon>Alteromonadales</taxon>
        <taxon>Colwelliaceae</taxon>
        <taxon>Thalassotalea</taxon>
    </lineage>
</organism>
<dbReference type="EMBL" id="CP134146">
    <property type="protein sequence ID" value="WNC69258.1"/>
    <property type="molecule type" value="Genomic_DNA"/>
</dbReference>
<feature type="transmembrane region" description="Helical" evidence="2">
    <location>
        <begin position="442"/>
        <end position="462"/>
    </location>
</feature>
<evidence type="ECO:0000313" key="5">
    <source>
        <dbReference type="Proteomes" id="UP001248581"/>
    </source>
</evidence>
<evidence type="ECO:0000256" key="2">
    <source>
        <dbReference type="SAM" id="Phobius"/>
    </source>
</evidence>
<evidence type="ECO:0000313" key="4">
    <source>
        <dbReference type="EMBL" id="WNC69258.1"/>
    </source>
</evidence>
<keyword evidence="5" id="KW-1185">Reference proteome</keyword>
<keyword evidence="2" id="KW-1133">Transmembrane helix</keyword>
<sequence length="894" mass="102524">MSFPPKYSLSSSKLGELLQALFIVLLLCFSNQSLASSEVTKTDETPKTVTAKPEPQNTESEVKDKTQPEKKKDENTSQANTDEIVDDKAEPSVDESESNTDDSELDSSIDETGEGDIEQQEIAEQNDEDIQYEPQPINSEYLTDDSLEKFEQEFYILQDKVASLSRSADDYEELYSRIRPVIADKTAQLYEKVKHKNVDLRLLTQVRNDEEFIELFSRAREIKNFYLLRNKIFAEATDEFRELLTSTKLNGINEAKLEFEYVRLQVLVILKASFQRVIEIPERFQLAPVDIFINLVMIFIAIVVLKKWRVWAKVGLPQWRQKILAVRPRTSGRMKAARAIWYFENTRTPIEWLIFINFILKSIDIVQIPILIEVISTLTLWICLTYFAFSFLSKMIERGKQNVLKNITKKQSASLKVAVWWVGWYKLSFELTDIFIANGTIYSWLETVFLLLLLPVYIFFILQWRSDCFNYIDEERDAPELIKKLITERKGVKGFIFANVALVFVVYFVASKVFLSLISKVESGRRITAEIYRKKLLNDNTELLEKTKSAASLYPDIYKILIDSNNSNVTSVFKGPVDKVMKMLENKERSHIAITGERGIGKTQFLQDLAKQHGKAIILNCTEDFSDILKSTKDQLGLDGDNIKTSEIVKAIKEQEIDLILLDNCHRLLTAEASGQREIRRLYGWINELKGLALWVLTFDSSSWSLLNALGIATGFFSSNIQLKNWSEDQISELFEQRCKEAEIKIDFGQLIIPRQLADIEDDSIESRNKSGIYRIIWGYADGNPAVACRAFADSIIYNEGKLVAKLPISPNGKIIENFDINSLLVLRVLCQFGRCSVNDIVKNLRLHGLVVNSALAACVAQGIVEQVNGRYQITWFWFRTASKYLARQNLLTR</sequence>
<dbReference type="InterPro" id="IPR027417">
    <property type="entry name" value="P-loop_NTPase"/>
</dbReference>
<accession>A0ABY9TK85</accession>
<dbReference type="Proteomes" id="UP001248581">
    <property type="component" value="Chromosome"/>
</dbReference>
<evidence type="ECO:0000256" key="1">
    <source>
        <dbReference type="SAM" id="MobiDB-lite"/>
    </source>
</evidence>
<reference evidence="5" key="1">
    <citation type="submission" date="2023-09" db="EMBL/GenBank/DDBJ databases">
        <authorList>
            <person name="Li S."/>
            <person name="Li X."/>
            <person name="Zhang C."/>
            <person name="Zhao Z."/>
        </authorList>
    </citation>
    <scope>NUCLEOTIDE SEQUENCE [LARGE SCALE GENOMIC DNA]</scope>
    <source>
        <strain evidence="5">SQ345</strain>
    </source>
</reference>
<protein>
    <recommendedName>
        <fullName evidence="6">AAA+ ATPase domain-containing protein</fullName>
    </recommendedName>
</protein>
<keyword evidence="2" id="KW-0472">Membrane</keyword>
<dbReference type="RefSeq" id="WP_348388402.1">
    <property type="nucleotide sequence ID" value="NZ_CP134146.1"/>
</dbReference>
<dbReference type="Gene3D" id="3.40.50.300">
    <property type="entry name" value="P-loop containing nucleotide triphosphate hydrolases"/>
    <property type="match status" value="1"/>
</dbReference>
<feature type="compositionally biased region" description="Acidic residues" evidence="1">
    <location>
        <begin position="92"/>
        <end position="110"/>
    </location>
</feature>
<feature type="region of interest" description="Disordered" evidence="1">
    <location>
        <begin position="37"/>
        <end position="110"/>
    </location>
</feature>
<feature type="transmembrane region" description="Helical" evidence="2">
    <location>
        <begin position="492"/>
        <end position="510"/>
    </location>
</feature>
<feature type="transmembrane region" description="Helical" evidence="2">
    <location>
        <begin position="286"/>
        <end position="305"/>
    </location>
</feature>
<dbReference type="SUPFAM" id="SSF52540">
    <property type="entry name" value="P-loop containing nucleoside triphosphate hydrolases"/>
    <property type="match status" value="1"/>
</dbReference>
<feature type="chain" id="PRO_5047549648" description="AAA+ ATPase domain-containing protein" evidence="3">
    <location>
        <begin position="36"/>
        <end position="894"/>
    </location>
</feature>
<feature type="compositionally biased region" description="Basic and acidic residues" evidence="1">
    <location>
        <begin position="60"/>
        <end position="75"/>
    </location>
</feature>
<feature type="transmembrane region" description="Helical" evidence="2">
    <location>
        <begin position="378"/>
        <end position="396"/>
    </location>
</feature>
<evidence type="ECO:0000256" key="3">
    <source>
        <dbReference type="SAM" id="SignalP"/>
    </source>
</evidence>
<keyword evidence="3" id="KW-0732">Signal</keyword>
<proteinExistence type="predicted"/>